<dbReference type="PANTHER" id="PTHR30387:SF2">
    <property type="entry name" value="MANNONATE DEHYDRATASE"/>
    <property type="match status" value="1"/>
</dbReference>
<dbReference type="OrthoDB" id="9780250at2"/>
<dbReference type="GO" id="GO:0008927">
    <property type="term" value="F:mannonate dehydratase activity"/>
    <property type="evidence" value="ECO:0007669"/>
    <property type="project" value="UniProtKB-EC"/>
</dbReference>
<keyword evidence="9" id="KW-0464">Manganese</keyword>
<keyword evidence="8" id="KW-0408">Iron</keyword>
<comment type="pathway">
    <text evidence="5">Carbohydrate metabolism; pentose and glucuronate interconversion.</text>
</comment>
<dbReference type="InterPro" id="IPR036237">
    <property type="entry name" value="Xyl_isomerase-like_sf"/>
</dbReference>
<dbReference type="AlphaFoldDB" id="A0A3G9GFJ6"/>
<evidence type="ECO:0000256" key="9">
    <source>
        <dbReference type="ARBA" id="ARBA00023211"/>
    </source>
</evidence>
<keyword evidence="12" id="KW-1185">Reference proteome</keyword>
<comment type="cofactor">
    <cofactor evidence="2">
        <name>Mn(2+)</name>
        <dbReference type="ChEBI" id="CHEBI:29035"/>
    </cofactor>
</comment>
<sequence length="355" mass="40322">MKLGFGLYRHMLDEKHFDFARQCGATHIVVHMADYFRGSQTFSKTDQPIGDQQGWGVSEPVIWTVDELLAIRQQIESHGLVFYAIENFEPAHWHHILFDGPRKLEQMEVVKQIIRNVGEAGIPVFGYNFSLSGVAGRVIGNKARGGAQTVGLEGRSKQTDSLLPRSMAWNMLVDPEAQGFWPATSQEQLWQRLEYFLREIIPVAEQAGVRLAAHPDDPPLEEVRGQPRLVYQPYLYQKLLDIYPSKANALEFCLGTVAEMSEGDIYRAVEQYVSQGAICYIHFRNVHGRVPHYHETFIDEGDIDMARVLRILQKYQFDGVLIPDHSPQMSCAAPWHAGMAFAMGYMRALMQQGLD</sequence>
<dbReference type="KEGG" id="amah:DLM_1803"/>
<comment type="function">
    <text evidence="4">Catalyzes the dehydration of D-mannonate.</text>
</comment>
<dbReference type="Pfam" id="PF03786">
    <property type="entry name" value="UxuA"/>
    <property type="match status" value="2"/>
</dbReference>
<accession>A0A3G9GFJ6</accession>
<evidence type="ECO:0000256" key="4">
    <source>
        <dbReference type="ARBA" id="ARBA00002713"/>
    </source>
</evidence>
<dbReference type="PANTHER" id="PTHR30387">
    <property type="entry name" value="MANNONATE DEHYDRATASE"/>
    <property type="match status" value="1"/>
</dbReference>
<dbReference type="EMBL" id="AP018823">
    <property type="protein sequence ID" value="BBF85419.1"/>
    <property type="molecule type" value="Genomic_DNA"/>
</dbReference>
<proteinExistence type="inferred from homology"/>
<evidence type="ECO:0000256" key="6">
    <source>
        <dbReference type="ARBA" id="ARBA00007389"/>
    </source>
</evidence>
<dbReference type="RefSeq" id="WP_089083371.1">
    <property type="nucleotide sequence ID" value="NZ_AP018823.1"/>
</dbReference>
<reference evidence="12" key="3">
    <citation type="journal article" date="2017" name="Plant Physiol. Biochem.">
        <title>Differential oxidative and antioxidative response of duckweed Lemna minor toward plant growth promoting/inhibiting bacteria.</title>
        <authorList>
            <person name="Ishizawa H."/>
            <person name="Kuroda M."/>
            <person name="Morikawa M."/>
            <person name="Ike M."/>
        </authorList>
    </citation>
    <scope>NUCLEOTIDE SEQUENCE [LARGE SCALE GENOMIC DNA]</scope>
    <source>
        <strain evidence="12">H3</strain>
    </source>
</reference>
<dbReference type="SUPFAM" id="SSF51658">
    <property type="entry name" value="Xylose isomerase-like"/>
    <property type="match status" value="1"/>
</dbReference>
<evidence type="ECO:0000256" key="8">
    <source>
        <dbReference type="ARBA" id="ARBA00023004"/>
    </source>
</evidence>
<evidence type="ECO:0000256" key="2">
    <source>
        <dbReference type="ARBA" id="ARBA00001936"/>
    </source>
</evidence>
<evidence type="ECO:0000256" key="10">
    <source>
        <dbReference type="ARBA" id="ARBA00023239"/>
    </source>
</evidence>
<comment type="cofactor">
    <cofactor evidence="3">
        <name>Fe(2+)</name>
        <dbReference type="ChEBI" id="CHEBI:29033"/>
    </cofactor>
</comment>
<protein>
    <recommendedName>
        <fullName evidence="7">mannonate dehydratase</fullName>
        <ecNumber evidence="7">4.2.1.8</ecNumber>
    </recommendedName>
</protein>
<dbReference type="Proteomes" id="UP000198290">
    <property type="component" value="Chromosome"/>
</dbReference>
<keyword evidence="10 11" id="KW-0456">Lyase</keyword>
<evidence type="ECO:0000313" key="12">
    <source>
        <dbReference type="Proteomes" id="UP000198290"/>
    </source>
</evidence>
<comment type="similarity">
    <text evidence="6">Belongs to the mannonate dehydratase family.</text>
</comment>
<reference evidence="12" key="1">
    <citation type="journal article" date="2017" name="Biotechnol. Biofuels">
        <title>Evaluation of environmental bacterial communities as a factor affecting the growth of duckweed Lemna minor.</title>
        <authorList>
            <person name="Ishizawa H."/>
            <person name="Kuroda M."/>
            <person name="Morikawa M."/>
            <person name="Ike M."/>
        </authorList>
    </citation>
    <scope>NUCLEOTIDE SEQUENCE [LARGE SCALE GENOMIC DNA]</scope>
    <source>
        <strain evidence="12">H3</strain>
    </source>
</reference>
<organism evidence="11 12">
    <name type="scientific">Aquitalea magnusonii</name>
    <dbReference type="NCBI Taxonomy" id="332411"/>
    <lineage>
        <taxon>Bacteria</taxon>
        <taxon>Pseudomonadati</taxon>
        <taxon>Pseudomonadota</taxon>
        <taxon>Betaproteobacteria</taxon>
        <taxon>Neisseriales</taxon>
        <taxon>Chromobacteriaceae</taxon>
        <taxon>Aquitalea</taxon>
    </lineage>
</organism>
<dbReference type="UniPathway" id="UPA00246"/>
<dbReference type="EC" id="4.2.1.8" evidence="7"/>
<reference evidence="11 12" key="2">
    <citation type="journal article" date="2017" name="Genome Announc.">
        <title>Draft genome sequence of Aquitalea magnusonii strain H3, a plant growth-promoting bacterium of duckweed Lemna minor.</title>
        <authorList>
            <person name="Ishizawa H."/>
            <person name="Kuroda M."/>
            <person name="Ike M."/>
        </authorList>
    </citation>
    <scope>NUCLEOTIDE SEQUENCE [LARGE SCALE GENOMIC DNA]</scope>
    <source>
        <strain evidence="11 12">H3</strain>
    </source>
</reference>
<evidence type="ECO:0000256" key="1">
    <source>
        <dbReference type="ARBA" id="ARBA00001794"/>
    </source>
</evidence>
<name>A0A3G9GFJ6_9NEIS</name>
<evidence type="ECO:0000313" key="11">
    <source>
        <dbReference type="EMBL" id="BBF85419.1"/>
    </source>
</evidence>
<dbReference type="GO" id="GO:0008198">
    <property type="term" value="F:ferrous iron binding"/>
    <property type="evidence" value="ECO:0007669"/>
    <property type="project" value="TreeGrafter"/>
</dbReference>
<comment type="catalytic activity">
    <reaction evidence="1">
        <text>D-mannonate = 2-dehydro-3-deoxy-D-gluconate + H2O</text>
        <dbReference type="Rhea" id="RHEA:20097"/>
        <dbReference type="ChEBI" id="CHEBI:15377"/>
        <dbReference type="ChEBI" id="CHEBI:17767"/>
        <dbReference type="ChEBI" id="CHEBI:57990"/>
        <dbReference type="EC" id="4.2.1.8"/>
    </reaction>
</comment>
<evidence type="ECO:0000256" key="5">
    <source>
        <dbReference type="ARBA" id="ARBA00004892"/>
    </source>
</evidence>
<evidence type="ECO:0000256" key="7">
    <source>
        <dbReference type="ARBA" id="ARBA00012927"/>
    </source>
</evidence>
<dbReference type="GO" id="GO:0030145">
    <property type="term" value="F:manganese ion binding"/>
    <property type="evidence" value="ECO:0007669"/>
    <property type="project" value="TreeGrafter"/>
</dbReference>
<dbReference type="GO" id="GO:0042840">
    <property type="term" value="P:D-glucuronate catabolic process"/>
    <property type="evidence" value="ECO:0007669"/>
    <property type="project" value="TreeGrafter"/>
</dbReference>
<evidence type="ECO:0000256" key="3">
    <source>
        <dbReference type="ARBA" id="ARBA00001954"/>
    </source>
</evidence>
<dbReference type="Gene3D" id="3.20.20.150">
    <property type="entry name" value="Divalent-metal-dependent TIM barrel enzymes"/>
    <property type="match status" value="1"/>
</dbReference>
<dbReference type="InterPro" id="IPR004628">
    <property type="entry name" value="Man_deHydtase"/>
</dbReference>
<gene>
    <name evidence="11" type="ORF">DLM_1803</name>
</gene>